<name>A0A8H5C3M7_9AGAR</name>
<comment type="caution">
    <text evidence="2">The sequence shown here is derived from an EMBL/GenBank/DDBJ whole genome shotgun (WGS) entry which is preliminary data.</text>
</comment>
<dbReference type="Proteomes" id="UP000518752">
    <property type="component" value="Unassembled WGS sequence"/>
</dbReference>
<organism evidence="2 3">
    <name type="scientific">Collybiopsis confluens</name>
    <dbReference type="NCBI Taxonomy" id="2823264"/>
    <lineage>
        <taxon>Eukaryota</taxon>
        <taxon>Fungi</taxon>
        <taxon>Dikarya</taxon>
        <taxon>Basidiomycota</taxon>
        <taxon>Agaricomycotina</taxon>
        <taxon>Agaricomycetes</taxon>
        <taxon>Agaricomycetidae</taxon>
        <taxon>Agaricales</taxon>
        <taxon>Marasmiineae</taxon>
        <taxon>Omphalotaceae</taxon>
        <taxon>Collybiopsis</taxon>
    </lineage>
</organism>
<feature type="compositionally biased region" description="Polar residues" evidence="1">
    <location>
        <begin position="13"/>
        <end position="25"/>
    </location>
</feature>
<gene>
    <name evidence="2" type="ORF">D9757_015513</name>
</gene>
<evidence type="ECO:0000256" key="1">
    <source>
        <dbReference type="SAM" id="MobiDB-lite"/>
    </source>
</evidence>
<dbReference type="SUPFAM" id="SSF53335">
    <property type="entry name" value="S-adenosyl-L-methionine-dependent methyltransferases"/>
    <property type="match status" value="1"/>
</dbReference>
<sequence>MHSSSSEKDMDRVSNQPRRYYTASSKYPLPADSTETARLNLQHLVVTRAFENRLSLAPIELRSGHHVLESGAGSGIWALEFFAQHLNRGVA</sequence>
<feature type="non-terminal residue" evidence="2">
    <location>
        <position position="91"/>
    </location>
</feature>
<feature type="compositionally biased region" description="Basic and acidic residues" evidence="1">
    <location>
        <begin position="1"/>
        <end position="12"/>
    </location>
</feature>
<dbReference type="EMBL" id="JAACJN010000718">
    <property type="protein sequence ID" value="KAF5334431.1"/>
    <property type="molecule type" value="Genomic_DNA"/>
</dbReference>
<dbReference type="AlphaFoldDB" id="A0A8H5C3M7"/>
<feature type="region of interest" description="Disordered" evidence="1">
    <location>
        <begin position="1"/>
        <end position="27"/>
    </location>
</feature>
<keyword evidence="3" id="KW-1185">Reference proteome</keyword>
<protein>
    <submittedName>
        <fullName evidence="2">Uncharacterized protein</fullName>
    </submittedName>
</protein>
<evidence type="ECO:0000313" key="3">
    <source>
        <dbReference type="Proteomes" id="UP000518752"/>
    </source>
</evidence>
<dbReference type="InterPro" id="IPR029063">
    <property type="entry name" value="SAM-dependent_MTases_sf"/>
</dbReference>
<reference evidence="2 3" key="1">
    <citation type="journal article" date="2020" name="ISME J.">
        <title>Uncovering the hidden diversity of litter-decomposition mechanisms in mushroom-forming fungi.</title>
        <authorList>
            <person name="Floudas D."/>
            <person name="Bentzer J."/>
            <person name="Ahren D."/>
            <person name="Johansson T."/>
            <person name="Persson P."/>
            <person name="Tunlid A."/>
        </authorList>
    </citation>
    <scope>NUCLEOTIDE SEQUENCE [LARGE SCALE GENOMIC DNA]</scope>
    <source>
        <strain evidence="2 3">CBS 406.79</strain>
    </source>
</reference>
<dbReference type="OrthoDB" id="184880at2759"/>
<proteinExistence type="predicted"/>
<evidence type="ECO:0000313" key="2">
    <source>
        <dbReference type="EMBL" id="KAF5334431.1"/>
    </source>
</evidence>
<accession>A0A8H5C3M7</accession>